<feature type="transmembrane region" description="Helical" evidence="1">
    <location>
        <begin position="20"/>
        <end position="48"/>
    </location>
</feature>
<dbReference type="RefSeq" id="WP_203375895.1">
    <property type="nucleotide sequence ID" value="NZ_JAENHP010000003.1"/>
</dbReference>
<gene>
    <name evidence="2" type="ORF">JIG36_10410</name>
</gene>
<feature type="transmembrane region" description="Helical" evidence="1">
    <location>
        <begin position="60"/>
        <end position="85"/>
    </location>
</feature>
<reference evidence="2 3" key="1">
    <citation type="submission" date="2021-01" db="EMBL/GenBank/DDBJ databases">
        <title>Actinoplanes sp. nov. LDG1-06 isolated from lichen.</title>
        <authorList>
            <person name="Saeng-In P."/>
            <person name="Phongsopitanun W."/>
            <person name="Kanchanasin P."/>
            <person name="Yuki M."/>
            <person name="Kudo T."/>
            <person name="Ohkuma M."/>
            <person name="Tanasupawat S."/>
        </authorList>
    </citation>
    <scope>NUCLEOTIDE SEQUENCE [LARGE SCALE GENOMIC DNA]</scope>
    <source>
        <strain evidence="2 3">LDG1-06</strain>
    </source>
</reference>
<organism evidence="2 3">
    <name type="scientific">Paractinoplanes ovalisporus</name>
    <dbReference type="NCBI Taxonomy" id="2810368"/>
    <lineage>
        <taxon>Bacteria</taxon>
        <taxon>Bacillati</taxon>
        <taxon>Actinomycetota</taxon>
        <taxon>Actinomycetes</taxon>
        <taxon>Micromonosporales</taxon>
        <taxon>Micromonosporaceae</taxon>
        <taxon>Paractinoplanes</taxon>
    </lineage>
</organism>
<comment type="caution">
    <text evidence="2">The sequence shown here is derived from an EMBL/GenBank/DDBJ whole genome shotgun (WGS) entry which is preliminary data.</text>
</comment>
<dbReference type="EMBL" id="JAENHP010000003">
    <property type="protein sequence ID" value="MBM2615968.1"/>
    <property type="molecule type" value="Genomic_DNA"/>
</dbReference>
<protein>
    <submittedName>
        <fullName evidence="2">DUF4190 domain-containing protein</fullName>
    </submittedName>
</protein>
<sequence length="215" mass="22918">MDLQYTPVPPVRPEWNGKTNGFSIAALVLALFGCTGLLSIIFGVIGLAQSRRNGDKRGKVFAIIGLSICGLWIAGIATAIGVAVARDVADGPDRDASGAIRDERSIRLGDLRAGDCAKDLEQQRGTRIDVLPCASAHTSEVFATFPEPKTEGLTQEVAEAGCEQRFPSYAGRKLPEDAEYFLFTVRLSDVTLSADYGVVCFAHQLRGSATGSIRG</sequence>
<dbReference type="Proteomes" id="UP000632138">
    <property type="component" value="Unassembled WGS sequence"/>
</dbReference>
<accession>A0ABS2A9G7</accession>
<keyword evidence="1" id="KW-0472">Membrane</keyword>
<name>A0ABS2A9G7_9ACTN</name>
<evidence type="ECO:0000313" key="3">
    <source>
        <dbReference type="Proteomes" id="UP000632138"/>
    </source>
</evidence>
<proteinExistence type="predicted"/>
<evidence type="ECO:0000313" key="2">
    <source>
        <dbReference type="EMBL" id="MBM2615968.1"/>
    </source>
</evidence>
<keyword evidence="1" id="KW-0812">Transmembrane</keyword>
<keyword evidence="1" id="KW-1133">Transmembrane helix</keyword>
<evidence type="ECO:0000256" key="1">
    <source>
        <dbReference type="SAM" id="Phobius"/>
    </source>
</evidence>
<keyword evidence="3" id="KW-1185">Reference proteome</keyword>